<dbReference type="GeneID" id="300943590"/>
<protein>
    <recommendedName>
        <fullName evidence="4">DUF3185 domain-containing protein</fullName>
    </recommendedName>
</protein>
<accession>A0A0U2VB19</accession>
<dbReference type="OrthoDB" id="5740556at2"/>
<evidence type="ECO:0000313" key="3">
    <source>
        <dbReference type="Proteomes" id="UP000065261"/>
    </source>
</evidence>
<proteinExistence type="predicted"/>
<dbReference type="Pfam" id="PF11381">
    <property type="entry name" value="DUF3185"/>
    <property type="match status" value="1"/>
</dbReference>
<dbReference type="InterPro" id="IPR021521">
    <property type="entry name" value="DUF3185"/>
</dbReference>
<evidence type="ECO:0008006" key="4">
    <source>
        <dbReference type="Google" id="ProtNLM"/>
    </source>
</evidence>
<reference evidence="2 3" key="1">
    <citation type="submission" date="2015-03" db="EMBL/GenBank/DDBJ databases">
        <authorList>
            <person name="Murphy D."/>
        </authorList>
    </citation>
    <scope>NUCLEOTIDE SEQUENCE [LARGE SCALE GENOMIC DNA]</scope>
    <source>
        <strain evidence="2 3">KMM 520</strain>
    </source>
</reference>
<sequence>MNNKVIGIVLIIIGVALAIWGYDVYEAAGSQVSRALSGDTPIEAWAGMIGGAVCIIVGITRVK</sequence>
<dbReference type="RefSeq" id="WP_011329897.1">
    <property type="nucleotide sequence ID" value="NZ_CP011035.1"/>
</dbReference>
<feature type="transmembrane region" description="Helical" evidence="1">
    <location>
        <begin position="42"/>
        <end position="62"/>
    </location>
</feature>
<dbReference type="EMBL" id="CP011035">
    <property type="protein sequence ID" value="ALS34893.1"/>
    <property type="molecule type" value="Genomic_DNA"/>
</dbReference>
<feature type="transmembrane region" description="Helical" evidence="1">
    <location>
        <begin position="5"/>
        <end position="22"/>
    </location>
</feature>
<dbReference type="PATRIC" id="fig|1315283.4.peg.3482"/>
<dbReference type="Proteomes" id="UP000065261">
    <property type="component" value="Chromosome II"/>
</dbReference>
<dbReference type="KEGG" id="ptn:PTRA_b0409"/>
<keyword evidence="1" id="KW-1133">Transmembrane helix</keyword>
<gene>
    <name evidence="2" type="ORF">PTRA_b0409</name>
</gene>
<organism evidence="2">
    <name type="scientific">Pseudoalteromonas translucida KMM 520</name>
    <dbReference type="NCBI Taxonomy" id="1315283"/>
    <lineage>
        <taxon>Bacteria</taxon>
        <taxon>Pseudomonadati</taxon>
        <taxon>Pseudomonadota</taxon>
        <taxon>Gammaproteobacteria</taxon>
        <taxon>Alteromonadales</taxon>
        <taxon>Pseudoalteromonadaceae</taxon>
        <taxon>Pseudoalteromonas</taxon>
    </lineage>
</organism>
<keyword evidence="1" id="KW-0812">Transmembrane</keyword>
<dbReference type="AlphaFoldDB" id="A0A0U2VB19"/>
<evidence type="ECO:0000313" key="2">
    <source>
        <dbReference type="EMBL" id="ALS34893.1"/>
    </source>
</evidence>
<name>A0A0U2VB19_9GAMM</name>
<evidence type="ECO:0000256" key="1">
    <source>
        <dbReference type="SAM" id="Phobius"/>
    </source>
</evidence>
<keyword evidence="1" id="KW-0472">Membrane</keyword>